<evidence type="ECO:0000313" key="5">
    <source>
        <dbReference type="Proteomes" id="UP000694397"/>
    </source>
</evidence>
<dbReference type="Gene3D" id="3.40.50.1110">
    <property type="entry name" value="SGNH hydrolase"/>
    <property type="match status" value="1"/>
</dbReference>
<feature type="compositionally biased region" description="Basic residues" evidence="2">
    <location>
        <begin position="550"/>
        <end position="559"/>
    </location>
</feature>
<accession>A0A8C9SYQ3</accession>
<dbReference type="SUPFAM" id="SSF52266">
    <property type="entry name" value="SGNH hydrolase"/>
    <property type="match status" value="1"/>
</dbReference>
<reference evidence="4 5" key="1">
    <citation type="submission" date="2019-04" db="EMBL/GenBank/DDBJ databases">
        <authorList>
            <consortium name="Wellcome Sanger Institute Data Sharing"/>
        </authorList>
    </citation>
    <scope>NUCLEOTIDE SEQUENCE [LARGE SCALE GENOMIC DNA]</scope>
</reference>
<feature type="domain" description="Cold-shock" evidence="3">
    <location>
        <begin position="323"/>
        <end position="385"/>
    </location>
</feature>
<feature type="compositionally biased region" description="Polar residues" evidence="2">
    <location>
        <begin position="1198"/>
        <end position="1211"/>
    </location>
</feature>
<feature type="region of interest" description="Disordered" evidence="2">
    <location>
        <begin position="1119"/>
        <end position="1156"/>
    </location>
</feature>
<dbReference type="InterPro" id="IPR036514">
    <property type="entry name" value="SGNH_hydro_sf"/>
</dbReference>
<proteinExistence type="predicted"/>
<feature type="compositionally biased region" description="Basic and acidic residues" evidence="2">
    <location>
        <begin position="1124"/>
        <end position="1139"/>
    </location>
</feature>
<keyword evidence="1" id="KW-0175">Coiled coil</keyword>
<dbReference type="SMART" id="SM00357">
    <property type="entry name" value="CSP"/>
    <property type="match status" value="1"/>
</dbReference>
<organism evidence="4 5">
    <name type="scientific">Scleropages formosus</name>
    <name type="common">Asian bonytongue</name>
    <name type="synonym">Osteoglossum formosum</name>
    <dbReference type="NCBI Taxonomy" id="113540"/>
    <lineage>
        <taxon>Eukaryota</taxon>
        <taxon>Metazoa</taxon>
        <taxon>Chordata</taxon>
        <taxon>Craniata</taxon>
        <taxon>Vertebrata</taxon>
        <taxon>Euteleostomi</taxon>
        <taxon>Actinopterygii</taxon>
        <taxon>Neopterygii</taxon>
        <taxon>Teleostei</taxon>
        <taxon>Osteoglossocephala</taxon>
        <taxon>Osteoglossomorpha</taxon>
        <taxon>Osteoglossiformes</taxon>
        <taxon>Osteoglossidae</taxon>
        <taxon>Scleropages</taxon>
    </lineage>
</organism>
<feature type="region of interest" description="Disordered" evidence="2">
    <location>
        <begin position="1390"/>
        <end position="1432"/>
    </location>
</feature>
<dbReference type="OrthoDB" id="6126005at2759"/>
<dbReference type="GeneTree" id="ENSGT00940000168290"/>
<dbReference type="GO" id="GO:0003676">
    <property type="term" value="F:nucleic acid binding"/>
    <property type="evidence" value="ECO:0007669"/>
    <property type="project" value="InterPro"/>
</dbReference>
<protein>
    <submittedName>
        <fullName evidence="4">Uncharacterized LOC108918048</fullName>
    </submittedName>
</protein>
<evidence type="ECO:0000256" key="1">
    <source>
        <dbReference type="SAM" id="Coils"/>
    </source>
</evidence>
<feature type="coiled-coil region" evidence="1">
    <location>
        <begin position="1432"/>
        <end position="1463"/>
    </location>
</feature>
<feature type="compositionally biased region" description="Basic and acidic residues" evidence="2">
    <location>
        <begin position="1213"/>
        <end position="1226"/>
    </location>
</feature>
<gene>
    <name evidence="4" type="primary">si:dkeyp-121d4.3</name>
</gene>
<evidence type="ECO:0000313" key="4">
    <source>
        <dbReference type="Ensembl" id="ENSSFOP00015041748.1"/>
    </source>
</evidence>
<feature type="compositionally biased region" description="Polar residues" evidence="2">
    <location>
        <begin position="456"/>
        <end position="467"/>
    </location>
</feature>
<sequence>MIPGVKVRFTLYKDKGKECATDVMIAPGGTEEMDSEIFQGVVTVFSNHQVDVKVEKEPFRRYVGCIQTNVFGNEMELPFEERDCRVTLLSGDLVQFCLVTDLVTKRKRAARISLRPDTFQSTKETREMGIIMSIKDNCGSITSEHLNNLHFETKESLDEVDLNVMDEVEFTVVRANSPGNRKAVRLKKLPEGTLMLKNKTTEKTAEIKNANKWKAVTSKALPQRTVVFEDVSSKQYEGTVLKPINKMQEDTSSSYPGLLVFVLEGKENQLPFGAGDVVSEASMLLGDKVQFNISTNRETKAQRAINVEILSDTFQQTKEPREMGTVLDLRESFGFIRCKQDPQLFFHLSEVMEEIRLNLSDKVEFTVLPTKLDGSGLQAVRIKKLPETAFPATPKLDTLSSTSKDKKITVKLLRDSVNEEMKNLKVKIESFSSDDPQDHRVSEADYRADGKRELDLQSSKHGSTLQLEETTAEFVGELVADEQSPNPKNPSKRNGHRSPEVGSKKNGGGAERRSDSSSCSHGSHREKHQSPARAQDQRHSRGRDQERGYKGGRSRSRGREHRDKGGYSRSYSRDREHRYKGGRSRSHSRGRERRYKGRFSRSHSRDREHRYKGGYSRSYSRDRECRYEASHSRDREHMHKYSYSQDRGYKHSHCKEIIIQSSRRWHRSRSHDGECSNTSSRKRSQSIDRSSSLDKRSRSPEQTSCPIIDSCPAANDKNKGPLHVPETQELPMSGSSLDMELARKKRELDLLEEQIARRRAIIAMERKGQAQRNQSEEKCLVDKHRLPVEPGNIFLEERISDSLPIKSILKKCSEPLVDLDIQPETDTETAPFNQAYVHQFGFDQPHVKYSPQAQSSESQYDFDQLSLPLAASGQSSCHSYFEEACQPPSEEACLNPHLCDSSVNKINFFEPSVCHPPLARLPQITSKDKSNLSTQIDRFLKTLNKGVDAKLLCSLLHEAREATACYEGQSPYPLQPELLCQKRQYESIHEGRPKQPEGHHESYDFLQPHKKAVQDSSGCSYTTGLNNIPQEHWREGDVQDEQFLHGEKLHAEEHYSEDFVVSNGKLHRASPPPPVEEVDTEEKHNFGKMQTLLKTIGLDLDMAEVSRLADRTEERLYGKKRKIREQGHLDKESEHKIGRMDQQNSQPGPAESNARSICPIMSYPDKLESSSTQGHIARTVQNIETVQTIQDSVTVSLSAPSESQYPQQLSESIAEHSGYEDTDPKSGYDLQTGVTLSNWDCVPPQPETQLYQAYSQHHHSFSYLPSFGQPHPYVSVYSHTSPVFLHTHLPQVPLAAAVESYPGLVPGVNHQSLDAFPLFSVPARTCDYPKDPLTGFPIVSQPHDGSAPSTLPPVPGNSKKQAGFLKELQSSKSRCLRVIQTVTLKQEKQEKSTALKEVTVHTLRSGSTPPPSEEVASTKEKKVSKISEDDIKAKQKKRLEQFNERMRLKKEQLKAQRTSDESQKPTAGKACKEIKNVWICGHSLVIWAEKRAKSPEYGMQLGMDQGNVRLWWMGRQGLMWEQLFPLLLELKGNWPNPDILVLHLGGNDLGQSDPKDFLDSVKKDLTSVKSVFPQCRLVWSSILPRRTWRTSEDAEAMESIRRTVNESVGAEIQALGGVVVNHEQIRPGSDAGLYRPDGVHLTGKGIDTFNLNLQDFLVKWESEMSQDSMQC</sequence>
<dbReference type="PANTHER" id="PTHR12913">
    <property type="entry name" value="UNR PROTEIN N-RAS UPSTREAM GENE PROTEIN"/>
    <property type="match status" value="1"/>
</dbReference>
<feature type="compositionally biased region" description="Basic and acidic residues" evidence="2">
    <location>
        <begin position="1416"/>
        <end position="1432"/>
    </location>
</feature>
<feature type="compositionally biased region" description="Basic and acidic residues" evidence="2">
    <location>
        <begin position="436"/>
        <end position="455"/>
    </location>
</feature>
<feature type="compositionally biased region" description="Basic residues" evidence="2">
    <location>
        <begin position="580"/>
        <end position="602"/>
    </location>
</feature>
<dbReference type="InterPro" id="IPR011129">
    <property type="entry name" value="CSD"/>
</dbReference>
<reference evidence="4" key="2">
    <citation type="submission" date="2025-08" db="UniProtKB">
        <authorList>
            <consortium name="Ensembl"/>
        </authorList>
    </citation>
    <scope>IDENTIFICATION</scope>
</reference>
<dbReference type="SUPFAM" id="SSF50249">
    <property type="entry name" value="Nucleic acid-binding proteins"/>
    <property type="match status" value="1"/>
</dbReference>
<dbReference type="Pfam" id="PF23456">
    <property type="entry name" value="CSDE1"/>
    <property type="match status" value="1"/>
</dbReference>
<reference evidence="4" key="3">
    <citation type="submission" date="2025-09" db="UniProtKB">
        <authorList>
            <consortium name="Ensembl"/>
        </authorList>
    </citation>
    <scope>IDENTIFICATION</scope>
</reference>
<feature type="region of interest" description="Disordered" evidence="2">
    <location>
        <begin position="428"/>
        <end position="467"/>
    </location>
</feature>
<feature type="region of interest" description="Disordered" evidence="2">
    <location>
        <begin position="1198"/>
        <end position="1227"/>
    </location>
</feature>
<feature type="compositionally biased region" description="Basic and acidic residues" evidence="2">
    <location>
        <begin position="560"/>
        <end position="579"/>
    </location>
</feature>
<dbReference type="InterPro" id="IPR012340">
    <property type="entry name" value="NA-bd_OB-fold"/>
</dbReference>
<feature type="compositionally biased region" description="Basic and acidic residues" evidence="2">
    <location>
        <begin position="535"/>
        <end position="549"/>
    </location>
</feature>
<name>A0A8C9SYQ3_SCLFO</name>
<dbReference type="PANTHER" id="PTHR12913:SF3">
    <property type="entry name" value="SI:DKEYP-121D4.3"/>
    <property type="match status" value="1"/>
</dbReference>
<feature type="compositionally biased region" description="Basic and acidic residues" evidence="2">
    <location>
        <begin position="619"/>
        <end position="639"/>
    </location>
</feature>
<evidence type="ECO:0000256" key="2">
    <source>
        <dbReference type="SAM" id="MobiDB-lite"/>
    </source>
</evidence>
<dbReference type="Gene3D" id="2.40.50.140">
    <property type="entry name" value="Nucleic acid-binding proteins"/>
    <property type="match status" value="2"/>
</dbReference>
<evidence type="ECO:0000259" key="3">
    <source>
        <dbReference type="SMART" id="SM00357"/>
    </source>
</evidence>
<dbReference type="InterPro" id="IPR056400">
    <property type="entry name" value="CSDE1"/>
</dbReference>
<dbReference type="Ensembl" id="ENSSFOT00015062741.1">
    <property type="protein sequence ID" value="ENSSFOP00015041748.1"/>
    <property type="gene ID" value="ENSSFOG00015019586.2"/>
</dbReference>
<feature type="region of interest" description="Disordered" evidence="2">
    <location>
        <begin position="480"/>
        <end position="735"/>
    </location>
</feature>
<dbReference type="CDD" id="cd00229">
    <property type="entry name" value="SGNH_hydrolase"/>
    <property type="match status" value="1"/>
</dbReference>
<keyword evidence="5" id="KW-1185">Reference proteome</keyword>
<dbReference type="Proteomes" id="UP000694397">
    <property type="component" value="Chromosome 8"/>
</dbReference>